<dbReference type="CDD" id="cd17024">
    <property type="entry name" value="T3SC_IA_DspF-like"/>
    <property type="match status" value="1"/>
</dbReference>
<dbReference type="SUPFAM" id="SSF69635">
    <property type="entry name" value="Type III secretory system chaperone-like"/>
    <property type="match status" value="1"/>
</dbReference>
<evidence type="ECO:0008006" key="3">
    <source>
        <dbReference type="Google" id="ProtNLM"/>
    </source>
</evidence>
<dbReference type="Pfam" id="PF05932">
    <property type="entry name" value="CesT"/>
    <property type="match status" value="1"/>
</dbReference>
<sequence>MHKPEERPVETHYIQKLLARYGASLHTELHMENGVCALQDERGRELAVLELPPPGEMLMLHCLILPADPAWQTPAMLQTLLTMNFEIGAMDGCWLALDQERNLRLCGRSALSQLDHTGFALLLNGFIERGHQVRDFMPDLLERLRPVA</sequence>
<dbReference type="Proteomes" id="UP000430368">
    <property type="component" value="Chromosome"/>
</dbReference>
<name>A0ABX6GNK9_9GAMM</name>
<keyword evidence="2" id="KW-1185">Reference proteome</keyword>
<accession>A0ABX6GNK9</accession>
<dbReference type="Gene3D" id="3.30.1460.10">
    <property type="match status" value="1"/>
</dbReference>
<evidence type="ECO:0000313" key="1">
    <source>
        <dbReference type="EMBL" id="QHA87869.1"/>
    </source>
</evidence>
<organism evidence="1 2">
    <name type="scientific">Serratia rhizosphaerae</name>
    <dbReference type="NCBI Taxonomy" id="2597702"/>
    <lineage>
        <taxon>Bacteria</taxon>
        <taxon>Pseudomonadati</taxon>
        <taxon>Pseudomonadota</taxon>
        <taxon>Gammaproteobacteria</taxon>
        <taxon>Enterobacterales</taxon>
        <taxon>Yersiniaceae</taxon>
        <taxon>Serratia</taxon>
    </lineage>
</organism>
<dbReference type="EMBL" id="CP041764">
    <property type="protein sequence ID" value="QHA87869.1"/>
    <property type="molecule type" value="Genomic_DNA"/>
</dbReference>
<reference evidence="1 2" key="1">
    <citation type="submission" date="2019-07" db="EMBL/GenBank/DDBJ databases">
        <title>Serratia dokdonensis sp. nov., an elicitor of systemic resistance in Nicotiana Tabacum.</title>
        <authorList>
            <person name="Son J.-S."/>
            <person name="Hwang Y.-J."/>
            <person name="Lee S.-Y."/>
            <person name="Ghim S.-Y."/>
        </authorList>
    </citation>
    <scope>NUCLEOTIDE SEQUENCE [LARGE SCALE GENOMIC DNA]</scope>
    <source>
        <strain evidence="1 2">KUDC3025</strain>
    </source>
</reference>
<evidence type="ECO:0000313" key="2">
    <source>
        <dbReference type="Proteomes" id="UP000430368"/>
    </source>
</evidence>
<gene>
    <name evidence="1" type="ORF">FO014_13360</name>
</gene>
<protein>
    <recommendedName>
        <fullName evidence="3">DspF/AvrF protein</fullName>
    </recommendedName>
</protein>
<dbReference type="InterPro" id="IPR010261">
    <property type="entry name" value="Tir_chaperone"/>
</dbReference>
<proteinExistence type="predicted"/>